<protein>
    <submittedName>
        <fullName evidence="2">Uncharacterized protein</fullName>
    </submittedName>
</protein>
<reference evidence="3" key="1">
    <citation type="journal article" date="2022" name="Microb. Genom.">
        <title>A global pangenome for the wheat fungal pathogen Pyrenophora tritici-repentis and prediction of effector protein structural homology.</title>
        <authorList>
            <person name="Moolhuijzen P.M."/>
            <person name="See P.T."/>
            <person name="Shi G."/>
            <person name="Powell H.R."/>
            <person name="Cockram J."/>
            <person name="Jorgensen L.N."/>
            <person name="Benslimane H."/>
            <person name="Strelkov S.E."/>
            <person name="Turner J."/>
            <person name="Liu Z."/>
            <person name="Moffat C.S."/>
        </authorList>
    </citation>
    <scope>NUCLEOTIDE SEQUENCE [LARGE SCALE GENOMIC DNA]</scope>
</reference>
<dbReference type="OrthoDB" id="3641178at2759"/>
<feature type="compositionally biased region" description="Basic and acidic residues" evidence="1">
    <location>
        <begin position="172"/>
        <end position="187"/>
    </location>
</feature>
<accession>A0A2W1HMN4</accession>
<name>A0A2W1HMN4_9PLEO</name>
<comment type="caution">
    <text evidence="2">The sequence shown here is derived from an EMBL/GenBank/DDBJ whole genome shotgun (WGS) entry which is preliminary data.</text>
</comment>
<dbReference type="OMA" id="HYSQCAK"/>
<feature type="compositionally biased region" description="Low complexity" evidence="1">
    <location>
        <begin position="91"/>
        <end position="112"/>
    </location>
</feature>
<feature type="compositionally biased region" description="Pro residues" evidence="1">
    <location>
        <begin position="218"/>
        <end position="228"/>
    </location>
</feature>
<evidence type="ECO:0000313" key="3">
    <source>
        <dbReference type="Proteomes" id="UP000249757"/>
    </source>
</evidence>
<feature type="region of interest" description="Disordered" evidence="1">
    <location>
        <begin position="202"/>
        <end position="228"/>
    </location>
</feature>
<dbReference type="AlphaFoldDB" id="A0A2W1HMN4"/>
<proteinExistence type="predicted"/>
<dbReference type="Proteomes" id="UP000249757">
    <property type="component" value="Unassembled WGS sequence"/>
</dbReference>
<feature type="region of interest" description="Disordered" evidence="1">
    <location>
        <begin position="91"/>
        <end position="120"/>
    </location>
</feature>
<keyword evidence="3" id="KW-1185">Reference proteome</keyword>
<feature type="region of interest" description="Disordered" evidence="1">
    <location>
        <begin position="162"/>
        <end position="189"/>
    </location>
</feature>
<dbReference type="EMBL" id="NRDI02000006">
    <property type="protein sequence ID" value="KAI1515303.1"/>
    <property type="molecule type" value="Genomic_DNA"/>
</dbReference>
<evidence type="ECO:0000313" key="2">
    <source>
        <dbReference type="EMBL" id="KAI1515303.1"/>
    </source>
</evidence>
<sequence length="316" mass="36179">MLKHAKQAELRESMRALKQMYLSRQYTQCVQYAEQLLKEVDEETHPVHLAYLNFYAALSHDTLARQSTLKNRFKELNAAEKHYMAAIEALSPPSACSSPPSSDDEQPSTPDSATLPDERIWQRQSYNFNNTLSVYSTNTYRTSMSSITSYVWELEQDPDSVLNHYSFPTPPPKERDLRRDSRRDSRGDLGAIYKRYSRHMKTEGHLSASVRNSQALPKPAPRQPARLPPSTPSFIVMVKGHLASVRGLKDNTVIRGVRFANDSPTPSPKTTNFRFRDSASVDRETLWQRRKKVPVRKRFDAESCQQLCRDALAEIS</sequence>
<evidence type="ECO:0000256" key="1">
    <source>
        <dbReference type="SAM" id="MobiDB-lite"/>
    </source>
</evidence>
<gene>
    <name evidence="2" type="ORF">Ptr86124_005304</name>
</gene>
<organism evidence="2 3">
    <name type="scientific">Pyrenophora tritici-repentis</name>
    <dbReference type="NCBI Taxonomy" id="45151"/>
    <lineage>
        <taxon>Eukaryota</taxon>
        <taxon>Fungi</taxon>
        <taxon>Dikarya</taxon>
        <taxon>Ascomycota</taxon>
        <taxon>Pezizomycotina</taxon>
        <taxon>Dothideomycetes</taxon>
        <taxon>Pleosporomycetidae</taxon>
        <taxon>Pleosporales</taxon>
        <taxon>Pleosporineae</taxon>
        <taxon>Pleosporaceae</taxon>
        <taxon>Pyrenophora</taxon>
    </lineage>
</organism>